<evidence type="ECO:0000256" key="1">
    <source>
        <dbReference type="ARBA" id="ARBA00010607"/>
    </source>
</evidence>
<dbReference type="PROSITE" id="PS51367">
    <property type="entry name" value="THAUMATIN_2"/>
    <property type="match status" value="1"/>
</dbReference>
<dbReference type="Proteomes" id="UP001154282">
    <property type="component" value="Unassembled WGS sequence"/>
</dbReference>
<gene>
    <name evidence="2" type="ORF">LITE_LOCUS40566</name>
</gene>
<protein>
    <recommendedName>
        <fullName evidence="4">Thaumatin-like protein</fullName>
    </recommendedName>
</protein>
<dbReference type="Gene3D" id="2.60.110.10">
    <property type="entry name" value="Thaumatin"/>
    <property type="match status" value="1"/>
</dbReference>
<dbReference type="InterPro" id="IPR001938">
    <property type="entry name" value="Thaumatin"/>
</dbReference>
<dbReference type="PANTHER" id="PTHR31013:SF12">
    <property type="entry name" value="PATHOGENESIS-RELATED PROTEIN 5-LIKE"/>
    <property type="match status" value="1"/>
</dbReference>
<keyword evidence="3" id="KW-1185">Reference proteome</keyword>
<name>A0AAV0PY03_9ROSI</name>
<comment type="caution">
    <text evidence="2">The sequence shown here is derived from an EMBL/GenBank/DDBJ whole genome shotgun (WGS) entry which is preliminary data.</text>
</comment>
<dbReference type="InterPro" id="IPR037176">
    <property type="entry name" value="Osmotin/thaumatin-like_sf"/>
</dbReference>
<dbReference type="SUPFAM" id="SSF49870">
    <property type="entry name" value="Osmotin, thaumatin-like protein"/>
    <property type="match status" value="1"/>
</dbReference>
<dbReference type="Pfam" id="PF00314">
    <property type="entry name" value="Thaumatin"/>
    <property type="match status" value="1"/>
</dbReference>
<dbReference type="PANTHER" id="PTHR31013">
    <property type="entry name" value="THAUMATIN FAMILY PROTEIN-RELATED"/>
    <property type="match status" value="1"/>
</dbReference>
<evidence type="ECO:0000313" key="2">
    <source>
        <dbReference type="EMBL" id="CAI0475900.1"/>
    </source>
</evidence>
<evidence type="ECO:0008006" key="4">
    <source>
        <dbReference type="Google" id="ProtNLM"/>
    </source>
</evidence>
<comment type="similarity">
    <text evidence="1">Belongs to the thaumatin family.</text>
</comment>
<reference evidence="2" key="1">
    <citation type="submission" date="2022-08" db="EMBL/GenBank/DDBJ databases">
        <authorList>
            <person name="Gutierrez-Valencia J."/>
        </authorList>
    </citation>
    <scope>NUCLEOTIDE SEQUENCE</scope>
</reference>
<organism evidence="2 3">
    <name type="scientific">Linum tenue</name>
    <dbReference type="NCBI Taxonomy" id="586396"/>
    <lineage>
        <taxon>Eukaryota</taxon>
        <taxon>Viridiplantae</taxon>
        <taxon>Streptophyta</taxon>
        <taxon>Embryophyta</taxon>
        <taxon>Tracheophyta</taxon>
        <taxon>Spermatophyta</taxon>
        <taxon>Magnoliopsida</taxon>
        <taxon>eudicotyledons</taxon>
        <taxon>Gunneridae</taxon>
        <taxon>Pentapetalae</taxon>
        <taxon>rosids</taxon>
        <taxon>fabids</taxon>
        <taxon>Malpighiales</taxon>
        <taxon>Linaceae</taxon>
        <taxon>Linum</taxon>
    </lineage>
</organism>
<sequence length="112" mass="11656">MYSSVFKSACPKSYSYAYDDATSTFTCSAADYTVAFCPTLPSLKSSRDLPPPPPKGSTATTWGGGGLVGFWYFCGVGLGFGGFIRAGTAATIAVCGQECGGGEQEREFIVGF</sequence>
<proteinExistence type="inferred from homology"/>
<dbReference type="EMBL" id="CAMGYJ010000009">
    <property type="protein sequence ID" value="CAI0475900.1"/>
    <property type="molecule type" value="Genomic_DNA"/>
</dbReference>
<evidence type="ECO:0000313" key="3">
    <source>
        <dbReference type="Proteomes" id="UP001154282"/>
    </source>
</evidence>
<accession>A0AAV0PY03</accession>
<dbReference type="AlphaFoldDB" id="A0AAV0PY03"/>